<keyword evidence="3" id="KW-1185">Reference proteome</keyword>
<comment type="caution">
    <text evidence="2">The sequence shown here is derived from an EMBL/GenBank/DDBJ whole genome shotgun (WGS) entry which is preliminary data.</text>
</comment>
<evidence type="ECO:0000256" key="1">
    <source>
        <dbReference type="SAM" id="Phobius"/>
    </source>
</evidence>
<dbReference type="Proteomes" id="UP000445000">
    <property type="component" value="Unassembled WGS sequence"/>
</dbReference>
<keyword evidence="1" id="KW-0472">Membrane</keyword>
<dbReference type="AlphaFoldDB" id="A0A829Y614"/>
<feature type="transmembrane region" description="Helical" evidence="1">
    <location>
        <begin position="49"/>
        <end position="70"/>
    </location>
</feature>
<keyword evidence="1" id="KW-0812">Transmembrane</keyword>
<accession>A0A829Y614</accession>
<evidence type="ECO:0000313" key="3">
    <source>
        <dbReference type="Proteomes" id="UP000445000"/>
    </source>
</evidence>
<feature type="transmembrane region" description="Helical" evidence="1">
    <location>
        <begin position="167"/>
        <end position="186"/>
    </location>
</feature>
<protein>
    <submittedName>
        <fullName evidence="2">Uncharacterized protein</fullName>
    </submittedName>
</protein>
<gene>
    <name evidence="2" type="ORF">GCM10011487_06570</name>
</gene>
<sequence length="227" mass="24534">MYLETERKLYTLAIGALALSILLVLLTRVQLISREIVVALVRSIGSGTAVAIGETILLQLLTALICAVPLKLTRNRLSAFDCLLLGGAAMAPTLMSSACEPLGWSWLTIATAPLLFMLVFRALQNVPPSSWLDAFYSDQKPWVSIAFAGMFALQISLMFILTAGKGTIFKLSILLALAGAVLAMLARRFDRRLLSIAAAAVFAYNLAVYVKVWLKYPGLTAFSCSDA</sequence>
<feature type="transmembrane region" description="Helical" evidence="1">
    <location>
        <begin position="141"/>
        <end position="161"/>
    </location>
</feature>
<proteinExistence type="predicted"/>
<organism evidence="2 3">
    <name type="scientific">Steroidobacter agaridevorans</name>
    <dbReference type="NCBI Taxonomy" id="2695856"/>
    <lineage>
        <taxon>Bacteria</taxon>
        <taxon>Pseudomonadati</taxon>
        <taxon>Pseudomonadota</taxon>
        <taxon>Gammaproteobacteria</taxon>
        <taxon>Steroidobacterales</taxon>
        <taxon>Steroidobacteraceae</taxon>
        <taxon>Steroidobacter</taxon>
    </lineage>
</organism>
<feature type="transmembrane region" description="Helical" evidence="1">
    <location>
        <begin position="193"/>
        <end position="214"/>
    </location>
</feature>
<name>A0A829Y614_9GAMM</name>
<feature type="transmembrane region" description="Helical" evidence="1">
    <location>
        <begin position="9"/>
        <end position="29"/>
    </location>
</feature>
<reference evidence="3" key="1">
    <citation type="submission" date="2020-01" db="EMBL/GenBank/DDBJ databases">
        <title>'Steroidobacter agaridevorans' sp. nov., agar-degrading bacteria isolated from rhizosphere soils.</title>
        <authorList>
            <person name="Ikenaga M."/>
            <person name="Kataoka M."/>
            <person name="Murouchi A."/>
            <person name="Katsuragi S."/>
            <person name="Sakai M."/>
        </authorList>
    </citation>
    <scope>NUCLEOTIDE SEQUENCE [LARGE SCALE GENOMIC DNA]</scope>
    <source>
        <strain evidence="3">YU21-B</strain>
    </source>
</reference>
<feature type="transmembrane region" description="Helical" evidence="1">
    <location>
        <begin position="101"/>
        <end position="120"/>
    </location>
</feature>
<keyword evidence="1" id="KW-1133">Transmembrane helix</keyword>
<dbReference type="EMBL" id="BLJN01000001">
    <property type="protein sequence ID" value="GFE78657.1"/>
    <property type="molecule type" value="Genomic_DNA"/>
</dbReference>
<evidence type="ECO:0000313" key="2">
    <source>
        <dbReference type="EMBL" id="GFE78657.1"/>
    </source>
</evidence>